<evidence type="ECO:0000256" key="2">
    <source>
        <dbReference type="ARBA" id="ARBA00023157"/>
    </source>
</evidence>
<evidence type="ECO:0000256" key="1">
    <source>
        <dbReference type="ARBA" id="ARBA00022801"/>
    </source>
</evidence>
<dbReference type="EMBL" id="ML996703">
    <property type="protein sequence ID" value="KAF2397612.1"/>
    <property type="molecule type" value="Genomic_DNA"/>
</dbReference>
<dbReference type="SMART" id="SM01110">
    <property type="entry name" value="Cutinase"/>
    <property type="match status" value="1"/>
</dbReference>
<accession>A0A6G1HNP5</accession>
<gene>
    <name evidence="4" type="ORF">EJ06DRAFT_157982</name>
</gene>
<dbReference type="AlphaFoldDB" id="A0A6G1HNP5"/>
<name>A0A6G1HNP5_9PEZI</name>
<keyword evidence="1 4" id="KW-0378">Hydrolase</keyword>
<organism evidence="4 5">
    <name type="scientific">Trichodelitschia bisporula</name>
    <dbReference type="NCBI Taxonomy" id="703511"/>
    <lineage>
        <taxon>Eukaryota</taxon>
        <taxon>Fungi</taxon>
        <taxon>Dikarya</taxon>
        <taxon>Ascomycota</taxon>
        <taxon>Pezizomycotina</taxon>
        <taxon>Dothideomycetes</taxon>
        <taxon>Dothideomycetes incertae sedis</taxon>
        <taxon>Phaeotrichales</taxon>
        <taxon>Phaeotrichaceae</taxon>
        <taxon>Trichodelitschia</taxon>
    </lineage>
</organism>
<proteinExistence type="predicted"/>
<evidence type="ECO:0000256" key="3">
    <source>
        <dbReference type="SAM" id="SignalP"/>
    </source>
</evidence>
<protein>
    <submittedName>
        <fullName evidence="4">Alpha/beta-hydrolase</fullName>
    </submittedName>
</protein>
<reference evidence="4" key="1">
    <citation type="journal article" date="2020" name="Stud. Mycol.">
        <title>101 Dothideomycetes genomes: a test case for predicting lifestyles and emergence of pathogens.</title>
        <authorList>
            <person name="Haridas S."/>
            <person name="Albert R."/>
            <person name="Binder M."/>
            <person name="Bloem J."/>
            <person name="Labutti K."/>
            <person name="Salamov A."/>
            <person name="Andreopoulos B."/>
            <person name="Baker S."/>
            <person name="Barry K."/>
            <person name="Bills G."/>
            <person name="Bluhm B."/>
            <person name="Cannon C."/>
            <person name="Castanera R."/>
            <person name="Culley D."/>
            <person name="Daum C."/>
            <person name="Ezra D."/>
            <person name="Gonzalez J."/>
            <person name="Henrissat B."/>
            <person name="Kuo A."/>
            <person name="Liang C."/>
            <person name="Lipzen A."/>
            <person name="Lutzoni F."/>
            <person name="Magnuson J."/>
            <person name="Mondo S."/>
            <person name="Nolan M."/>
            <person name="Ohm R."/>
            <person name="Pangilinan J."/>
            <person name="Park H.-J."/>
            <person name="Ramirez L."/>
            <person name="Alfaro M."/>
            <person name="Sun H."/>
            <person name="Tritt A."/>
            <person name="Yoshinaga Y."/>
            <person name="Zwiers L.-H."/>
            <person name="Turgeon B."/>
            <person name="Goodwin S."/>
            <person name="Spatafora J."/>
            <person name="Crous P."/>
            <person name="Grigoriev I."/>
        </authorList>
    </citation>
    <scope>NUCLEOTIDE SEQUENCE</scope>
    <source>
        <strain evidence="4">CBS 262.69</strain>
    </source>
</reference>
<keyword evidence="5" id="KW-1185">Reference proteome</keyword>
<dbReference type="PANTHER" id="PTHR33630:SF9">
    <property type="entry name" value="CUTINASE 4"/>
    <property type="match status" value="1"/>
</dbReference>
<dbReference type="OrthoDB" id="3225429at2759"/>
<evidence type="ECO:0000313" key="4">
    <source>
        <dbReference type="EMBL" id="KAF2397612.1"/>
    </source>
</evidence>
<keyword evidence="3" id="KW-0732">Signal</keyword>
<dbReference type="Gene3D" id="3.40.50.1820">
    <property type="entry name" value="alpha/beta hydrolase"/>
    <property type="match status" value="1"/>
</dbReference>
<dbReference type="InterPro" id="IPR000675">
    <property type="entry name" value="Cutinase/axe"/>
</dbReference>
<dbReference type="Proteomes" id="UP000799640">
    <property type="component" value="Unassembled WGS sequence"/>
</dbReference>
<feature type="chain" id="PRO_5026250420" evidence="3">
    <location>
        <begin position="19"/>
        <end position="289"/>
    </location>
</feature>
<evidence type="ECO:0000313" key="5">
    <source>
        <dbReference type="Proteomes" id="UP000799640"/>
    </source>
</evidence>
<keyword evidence="2" id="KW-1015">Disulfide bond</keyword>
<dbReference type="Pfam" id="PF01083">
    <property type="entry name" value="Cutinase"/>
    <property type="match status" value="1"/>
</dbReference>
<feature type="signal peptide" evidence="3">
    <location>
        <begin position="1"/>
        <end position="18"/>
    </location>
</feature>
<sequence>MKASLTLVFLSAVSPIWAQKCQTLPKEVKLGPAIEMKASDIPQGCADFEVLVARGTSEPNYANGGKFGVVVGDPVVSNLTKVLPGARGYPVQYPASSSAMTGVTQGAADVVNRLKKLDKECPNMKFALVGYSQGAAVMHAAGNKIPAEIQPKVVALVMFGDPALRSASSGAPFPPLLQGRLLENCAEGDSVRFASLSSFQGNLGLTDPGLRQGLMLLPSFDLHEDRMGGQDGQLPCQCLQGDTSTGEAQWRGIVNSIYGSRHEQHRASRAIGVSAENCSTKKGRRDCSP</sequence>
<dbReference type="GO" id="GO:0052689">
    <property type="term" value="F:carboxylic ester hydrolase activity"/>
    <property type="evidence" value="ECO:0007669"/>
    <property type="project" value="UniProtKB-ARBA"/>
</dbReference>
<dbReference type="PANTHER" id="PTHR33630">
    <property type="entry name" value="CUTINASE RV1984C-RELATED-RELATED"/>
    <property type="match status" value="1"/>
</dbReference>
<dbReference type="InterPro" id="IPR029058">
    <property type="entry name" value="AB_hydrolase_fold"/>
</dbReference>
<dbReference type="SUPFAM" id="SSF53474">
    <property type="entry name" value="alpha/beta-Hydrolases"/>
    <property type="match status" value="1"/>
</dbReference>